<dbReference type="InterPro" id="IPR006652">
    <property type="entry name" value="Kelch_1"/>
</dbReference>
<dbReference type="SMART" id="SM00875">
    <property type="entry name" value="BACK"/>
    <property type="match status" value="1"/>
</dbReference>
<evidence type="ECO:0000256" key="1">
    <source>
        <dbReference type="ARBA" id="ARBA00022441"/>
    </source>
</evidence>
<dbReference type="Pfam" id="PF07646">
    <property type="entry name" value="Kelch_2"/>
    <property type="match status" value="1"/>
</dbReference>
<evidence type="ECO:0000313" key="4">
    <source>
        <dbReference type="Proteomes" id="UP000694844"/>
    </source>
</evidence>
<keyword evidence="1" id="KW-0880">Kelch repeat</keyword>
<dbReference type="AlphaFoldDB" id="A0A8B8CBI7"/>
<feature type="domain" description="BTB" evidence="3">
    <location>
        <begin position="28"/>
        <end position="95"/>
    </location>
</feature>
<dbReference type="Pfam" id="PF07707">
    <property type="entry name" value="BACK"/>
    <property type="match status" value="1"/>
</dbReference>
<dbReference type="PROSITE" id="PS50097">
    <property type="entry name" value="BTB"/>
    <property type="match status" value="1"/>
</dbReference>
<dbReference type="Gene3D" id="2.120.10.80">
    <property type="entry name" value="Kelch-type beta propeller"/>
    <property type="match status" value="1"/>
</dbReference>
<dbReference type="InterPro" id="IPR011705">
    <property type="entry name" value="BACK"/>
</dbReference>
<dbReference type="InterPro" id="IPR011333">
    <property type="entry name" value="SKP1/BTB/POZ_sf"/>
</dbReference>
<proteinExistence type="predicted"/>
<protein>
    <submittedName>
        <fullName evidence="5 6">Kelch repeat and BTB domain-containing protein 3-like</fullName>
    </submittedName>
</protein>
<gene>
    <name evidence="5 6 7 8 9" type="primary">LOC111118040</name>
</gene>
<evidence type="ECO:0000256" key="2">
    <source>
        <dbReference type="ARBA" id="ARBA00022737"/>
    </source>
</evidence>
<dbReference type="PANTHER" id="PTHR45632">
    <property type="entry name" value="LD33804P"/>
    <property type="match status" value="1"/>
</dbReference>
<name>A0A8B8CBI7_CRAVI</name>
<evidence type="ECO:0000313" key="5">
    <source>
        <dbReference type="RefSeq" id="XP_022313034.1"/>
    </source>
</evidence>
<keyword evidence="2" id="KW-0677">Repeat</keyword>
<dbReference type="Pfam" id="PF01344">
    <property type="entry name" value="Kelch_1"/>
    <property type="match status" value="1"/>
</dbReference>
<dbReference type="InterPro" id="IPR000210">
    <property type="entry name" value="BTB/POZ_dom"/>
</dbReference>
<dbReference type="RefSeq" id="XP_022313036.1">
    <property type="nucleotide sequence ID" value="XM_022457328.1"/>
</dbReference>
<dbReference type="Proteomes" id="UP000694844">
    <property type="component" value="Chromosome 2"/>
</dbReference>
<evidence type="ECO:0000313" key="9">
    <source>
        <dbReference type="RefSeq" id="XP_022313038.1"/>
    </source>
</evidence>
<accession>A0A8B8CBI7</accession>
<dbReference type="Pfam" id="PF00651">
    <property type="entry name" value="BTB"/>
    <property type="match status" value="1"/>
</dbReference>
<dbReference type="SUPFAM" id="SSF117281">
    <property type="entry name" value="Kelch motif"/>
    <property type="match status" value="1"/>
</dbReference>
<sequence length="581" mass="66739">MESCVHEISKTTQEKDNENVSTAQELTGDIVISVNGAQFFCNKKKLMESSEFFRGMFESEMKEANSNSVQLEETDIETLSAVIDFCRTGQLDLTVDNVHQVAVIASKYQVSKLIRKCSLFLRNTLNAENCFSTLFIAETFYLKEAYNKARHYVLWHFMHLLNQEEFLEMESCQLKRIIGDPQLNVTCELDALSAVMCWINYSKSERWESLAELLLELSQYCNDRDIQLIQENLGAQKNSNELITVFRTAINQNCRKKSRYIPHHLISVGVHIDDEMSDEHNSQPSPQQIVSFDIEKGQTTHYANVPEGCLVSHDGLMEKKGYSVCSQGEKIYVSGGEEKLGKNTWMMRIWCFSGLENSWSCVAELRTPRRHHAMCMLGEDRLLLMGGFGRFRYRLDSVEELNTVTGEWCDKSPMPEKMVNICACACDDKVFVIKNGTISSLLSYNLKTDQWSHISINNTIGDLAFDAKRVWTIPYNSCLFLGLDIVPTVLKFNIETHEVEESSVLSNEENREISNLDFLELIPKRLNENCELIQVLKSVYHIEADIENEKMCRFFQYFVKNEIVLLPAFPGLMQENDNKKI</sequence>
<evidence type="ECO:0000313" key="8">
    <source>
        <dbReference type="RefSeq" id="XP_022313037.1"/>
    </source>
</evidence>
<reference evidence="5 6" key="1">
    <citation type="submission" date="2025-04" db="UniProtKB">
        <authorList>
            <consortium name="RefSeq"/>
        </authorList>
    </citation>
    <scope>IDENTIFICATION</scope>
    <source>
        <tissue evidence="5 6">Whole sample</tissue>
    </source>
</reference>
<dbReference type="OrthoDB" id="10027872at2759"/>
<dbReference type="KEGG" id="cvn:111118040"/>
<dbReference type="PANTHER" id="PTHR45632:SF3">
    <property type="entry name" value="KELCH-LIKE PROTEIN 32"/>
    <property type="match status" value="1"/>
</dbReference>
<dbReference type="InterPro" id="IPR015915">
    <property type="entry name" value="Kelch-typ_b-propeller"/>
</dbReference>
<dbReference type="Gene3D" id="1.25.40.420">
    <property type="match status" value="1"/>
</dbReference>
<dbReference type="RefSeq" id="XP_022313034.1">
    <property type="nucleotide sequence ID" value="XM_022457326.1"/>
</dbReference>
<organism evidence="4 6">
    <name type="scientific">Crassostrea virginica</name>
    <name type="common">Eastern oyster</name>
    <dbReference type="NCBI Taxonomy" id="6565"/>
    <lineage>
        <taxon>Eukaryota</taxon>
        <taxon>Metazoa</taxon>
        <taxon>Spiralia</taxon>
        <taxon>Lophotrochozoa</taxon>
        <taxon>Mollusca</taxon>
        <taxon>Bivalvia</taxon>
        <taxon>Autobranchia</taxon>
        <taxon>Pteriomorphia</taxon>
        <taxon>Ostreida</taxon>
        <taxon>Ostreoidea</taxon>
        <taxon>Ostreidae</taxon>
        <taxon>Crassostrea</taxon>
    </lineage>
</organism>
<evidence type="ECO:0000313" key="7">
    <source>
        <dbReference type="RefSeq" id="XP_022313036.1"/>
    </source>
</evidence>
<dbReference type="SMART" id="SM00612">
    <property type="entry name" value="Kelch"/>
    <property type="match status" value="2"/>
</dbReference>
<dbReference type="RefSeq" id="XP_022313038.1">
    <property type="nucleotide sequence ID" value="XM_022457330.1"/>
</dbReference>
<evidence type="ECO:0000313" key="6">
    <source>
        <dbReference type="RefSeq" id="XP_022313035.1"/>
    </source>
</evidence>
<dbReference type="InterPro" id="IPR011498">
    <property type="entry name" value="Kelch_2"/>
</dbReference>
<dbReference type="GeneID" id="111118040"/>
<evidence type="ECO:0000259" key="3">
    <source>
        <dbReference type="PROSITE" id="PS50097"/>
    </source>
</evidence>
<dbReference type="SUPFAM" id="SSF54695">
    <property type="entry name" value="POZ domain"/>
    <property type="match status" value="1"/>
</dbReference>
<dbReference type="Gene3D" id="3.30.710.10">
    <property type="entry name" value="Potassium Channel Kv1.1, Chain A"/>
    <property type="match status" value="1"/>
</dbReference>
<keyword evidence="4" id="KW-1185">Reference proteome</keyword>
<dbReference type="SMART" id="SM00225">
    <property type="entry name" value="BTB"/>
    <property type="match status" value="1"/>
</dbReference>
<dbReference type="RefSeq" id="XP_022313037.1">
    <property type="nucleotide sequence ID" value="XM_022457329.1"/>
</dbReference>
<dbReference type="RefSeq" id="XP_022313035.1">
    <property type="nucleotide sequence ID" value="XM_022457327.1"/>
</dbReference>